<dbReference type="PANTHER" id="PTHR46224:SF64">
    <property type="entry name" value="IQ MOTIF AND ANKYRIN REPEAT DOMAIN-CONTAINING PROTEIN 1"/>
    <property type="match status" value="1"/>
</dbReference>
<dbReference type="SUPFAM" id="SSF48403">
    <property type="entry name" value="Ankyrin repeat"/>
    <property type="match status" value="1"/>
</dbReference>
<dbReference type="InterPro" id="IPR051616">
    <property type="entry name" value="Cul2-RING_E3_ligase_SR"/>
</dbReference>
<dbReference type="OrthoDB" id="3671334at2759"/>
<dbReference type="AlphaFoldDB" id="A0A9P4N6Q3"/>
<dbReference type="PROSITE" id="PS50088">
    <property type="entry name" value="ANK_REPEAT"/>
    <property type="match status" value="1"/>
</dbReference>
<dbReference type="Gene3D" id="1.25.40.20">
    <property type="entry name" value="Ankyrin repeat-containing domain"/>
    <property type="match status" value="1"/>
</dbReference>
<dbReference type="Proteomes" id="UP000800093">
    <property type="component" value="Unassembled WGS sequence"/>
</dbReference>
<evidence type="ECO:0000313" key="3">
    <source>
        <dbReference type="Proteomes" id="UP000800093"/>
    </source>
</evidence>
<dbReference type="PROSITE" id="PS50297">
    <property type="entry name" value="ANK_REP_REGION"/>
    <property type="match status" value="1"/>
</dbReference>
<organism evidence="2 3">
    <name type="scientific">Lojkania enalia</name>
    <dbReference type="NCBI Taxonomy" id="147567"/>
    <lineage>
        <taxon>Eukaryota</taxon>
        <taxon>Fungi</taxon>
        <taxon>Dikarya</taxon>
        <taxon>Ascomycota</taxon>
        <taxon>Pezizomycotina</taxon>
        <taxon>Dothideomycetes</taxon>
        <taxon>Pleosporomycetidae</taxon>
        <taxon>Pleosporales</taxon>
        <taxon>Pleosporales incertae sedis</taxon>
        <taxon>Lojkania</taxon>
    </lineage>
</organism>
<keyword evidence="1" id="KW-0040">ANK repeat</keyword>
<keyword evidence="3" id="KW-1185">Reference proteome</keyword>
<dbReference type="SMART" id="SM00248">
    <property type="entry name" value="ANK"/>
    <property type="match status" value="3"/>
</dbReference>
<name>A0A9P4N6Q3_9PLEO</name>
<dbReference type="InterPro" id="IPR002110">
    <property type="entry name" value="Ankyrin_rpt"/>
</dbReference>
<protein>
    <submittedName>
        <fullName evidence="2">Uncharacterized protein</fullName>
    </submittedName>
</protein>
<evidence type="ECO:0000256" key="1">
    <source>
        <dbReference type="PROSITE-ProRule" id="PRU00023"/>
    </source>
</evidence>
<dbReference type="EMBL" id="ML986669">
    <property type="protein sequence ID" value="KAF2260906.1"/>
    <property type="molecule type" value="Genomic_DNA"/>
</dbReference>
<gene>
    <name evidence="2" type="ORF">CC78DRAFT_584286</name>
</gene>
<comment type="caution">
    <text evidence="2">The sequence shown here is derived from an EMBL/GenBank/DDBJ whole genome shotgun (WGS) entry which is preliminary data.</text>
</comment>
<dbReference type="Pfam" id="PF12796">
    <property type="entry name" value="Ank_2"/>
    <property type="match status" value="1"/>
</dbReference>
<evidence type="ECO:0000313" key="2">
    <source>
        <dbReference type="EMBL" id="KAF2260906.1"/>
    </source>
</evidence>
<proteinExistence type="predicted"/>
<dbReference type="InterPro" id="IPR036770">
    <property type="entry name" value="Ankyrin_rpt-contain_sf"/>
</dbReference>
<sequence>MGANLLKFPPEIFERIVHELVSIAGVYGTWQLRAVCKTFHTYIMQDICAEQPLSAFGIQNGVVAQGTLMYNILEANLTDFLLCKTRKPLDTNRSIPSTINSTSDYLLNFTHYATPQEQYDVKTNLAEVLSHEVLREHTALGTIKALAQGDGIAPGQEEVALADHLAGAVSVGIQAAINNCLQNGGKIWKKSVSFGYPLTVALRYGPTAVDWLLGAIPARVMKATEELLAIREMFSNAICSAFEHKKLNMVRHLLHRYAQGMPRAPKWHYNHWLNGAIESRNEAIVKQVLNLKIRSGAKVNWNHFENACRVGYAPTLRLLLQDGKFDFNRTYYNTSPLTRAVEFGHVGLVRELLAAGADPNGYPNALARPLEIAIKKHLSRTIILLLDYGASYYGYPCQSDEDDRTENSLLQLAHARLQFDLCYRLALLKVNEEEEMELWGRILTLRRHT</sequence>
<reference evidence="3" key="1">
    <citation type="journal article" date="2020" name="Stud. Mycol.">
        <title>101 Dothideomycetes genomes: A test case for predicting lifestyles and emergence of pathogens.</title>
        <authorList>
            <person name="Haridas S."/>
            <person name="Albert R."/>
            <person name="Binder M."/>
            <person name="Bloem J."/>
            <person name="LaButti K."/>
            <person name="Salamov A."/>
            <person name="Andreopoulos B."/>
            <person name="Baker S."/>
            <person name="Barry K."/>
            <person name="Bills G."/>
            <person name="Bluhm B."/>
            <person name="Cannon C."/>
            <person name="Castanera R."/>
            <person name="Culley D."/>
            <person name="Daum C."/>
            <person name="Ezra D."/>
            <person name="Gonzalez J."/>
            <person name="Henrissat B."/>
            <person name="Kuo A."/>
            <person name="Liang C."/>
            <person name="Lipzen A."/>
            <person name="Lutzoni F."/>
            <person name="Magnuson J."/>
            <person name="Mondo S."/>
            <person name="Nolan M."/>
            <person name="Ohm R."/>
            <person name="Pangilinan J."/>
            <person name="Park H.-J."/>
            <person name="Ramirez L."/>
            <person name="Alfaro M."/>
            <person name="Sun H."/>
            <person name="Tritt A."/>
            <person name="Yoshinaga Y."/>
            <person name="Zwiers L.-H."/>
            <person name="Turgeon B."/>
            <person name="Goodwin S."/>
            <person name="Spatafora J."/>
            <person name="Crous P."/>
            <person name="Grigoriev I."/>
        </authorList>
    </citation>
    <scope>NUCLEOTIDE SEQUENCE [LARGE SCALE GENOMIC DNA]</scope>
    <source>
        <strain evidence="3">CBS 304.66</strain>
    </source>
</reference>
<accession>A0A9P4N6Q3</accession>
<dbReference type="PANTHER" id="PTHR46224">
    <property type="entry name" value="ANKYRIN REPEAT FAMILY PROTEIN"/>
    <property type="match status" value="1"/>
</dbReference>
<feature type="repeat" description="ANK" evidence="1">
    <location>
        <begin position="332"/>
        <end position="364"/>
    </location>
</feature>